<dbReference type="EMBL" id="CAEZUR010000118">
    <property type="protein sequence ID" value="CAB4615859.1"/>
    <property type="molecule type" value="Genomic_DNA"/>
</dbReference>
<accession>A0A6J6HWC1</accession>
<reference evidence="1" key="1">
    <citation type="submission" date="2020-05" db="EMBL/GenBank/DDBJ databases">
        <authorList>
            <person name="Chiriac C."/>
            <person name="Salcher M."/>
            <person name="Ghai R."/>
            <person name="Kavagutti S V."/>
        </authorList>
    </citation>
    <scope>NUCLEOTIDE SEQUENCE</scope>
</reference>
<organism evidence="1">
    <name type="scientific">freshwater metagenome</name>
    <dbReference type="NCBI Taxonomy" id="449393"/>
    <lineage>
        <taxon>unclassified sequences</taxon>
        <taxon>metagenomes</taxon>
        <taxon>ecological metagenomes</taxon>
    </lineage>
</organism>
<dbReference type="GO" id="GO:0033194">
    <property type="term" value="P:response to hydroperoxide"/>
    <property type="evidence" value="ECO:0007669"/>
    <property type="project" value="TreeGrafter"/>
</dbReference>
<dbReference type="AlphaFoldDB" id="A0A6J6HWC1"/>
<sequence>MLFLLPPSESKAVGGSPLGIDKVALIFAAMQPAREVVFEAAVKAKLVEPDLQSAPTLPAIDRYNGTLYAAIHGRGLKGTPTEFNELTNAERERAKESIFIQSALFGLIPATSLIPNYKFSADSKLPGLNLKQHWADSHDVTWNRLVGQKVIDLRSKQYAELAPIPGSFDSLTVEVFDIESAKAMNHFNKKAKGQFIRAFLQGAETLEDMAKAANLKIEIDGSAIKLFTNQR</sequence>
<protein>
    <submittedName>
        <fullName evidence="1">Unannotated protein</fullName>
    </submittedName>
</protein>
<name>A0A6J6HWC1_9ZZZZ</name>
<dbReference type="Pfam" id="PF03883">
    <property type="entry name" value="H2O2_YaaD"/>
    <property type="match status" value="1"/>
</dbReference>
<proteinExistence type="predicted"/>
<dbReference type="GO" id="GO:0005829">
    <property type="term" value="C:cytosol"/>
    <property type="evidence" value="ECO:0007669"/>
    <property type="project" value="TreeGrafter"/>
</dbReference>
<gene>
    <name evidence="1" type="ORF">UFOPK1843_01122</name>
</gene>
<dbReference type="PANTHER" id="PTHR30283">
    <property type="entry name" value="PEROXIDE STRESS RESPONSE PROTEIN YAAA"/>
    <property type="match status" value="1"/>
</dbReference>
<dbReference type="InterPro" id="IPR005583">
    <property type="entry name" value="YaaA"/>
</dbReference>
<dbReference type="PANTHER" id="PTHR30283:SF4">
    <property type="entry name" value="PEROXIDE STRESS RESISTANCE PROTEIN YAAA"/>
    <property type="match status" value="1"/>
</dbReference>
<evidence type="ECO:0000313" key="1">
    <source>
        <dbReference type="EMBL" id="CAB4615859.1"/>
    </source>
</evidence>